<sequence>MNRLHTVSSPTMKSIRSSFGVAGLAFHNVPNHDYIIISRAILKAAQKICHPHSDDPTDFLIDALTRKAEEFVKNGWLSHDDFDQAIMPLMFFAGEYLAENTVAKNS</sequence>
<dbReference type="EMBL" id="JBHUII010000001">
    <property type="protein sequence ID" value="MFD2204673.1"/>
    <property type="molecule type" value="Genomic_DNA"/>
</dbReference>
<evidence type="ECO:0000313" key="2">
    <source>
        <dbReference type="Proteomes" id="UP001597294"/>
    </source>
</evidence>
<comment type="caution">
    <text evidence="1">The sequence shown here is derived from an EMBL/GenBank/DDBJ whole genome shotgun (WGS) entry which is preliminary data.</text>
</comment>
<keyword evidence="2" id="KW-1185">Reference proteome</keyword>
<dbReference type="Proteomes" id="UP001597294">
    <property type="component" value="Unassembled WGS sequence"/>
</dbReference>
<accession>A0ABW5BEZ3</accession>
<dbReference type="RefSeq" id="WP_380248488.1">
    <property type="nucleotide sequence ID" value="NZ_JBHUII010000001.1"/>
</dbReference>
<gene>
    <name evidence="1" type="ORF">ACFSKO_03580</name>
</gene>
<name>A0ABW5BEZ3_9PROT</name>
<evidence type="ECO:0000313" key="1">
    <source>
        <dbReference type="EMBL" id="MFD2204673.1"/>
    </source>
</evidence>
<reference evidence="2" key="1">
    <citation type="journal article" date="2019" name="Int. J. Syst. Evol. Microbiol.">
        <title>The Global Catalogue of Microorganisms (GCM) 10K type strain sequencing project: providing services to taxonomists for standard genome sequencing and annotation.</title>
        <authorList>
            <consortium name="The Broad Institute Genomics Platform"/>
            <consortium name="The Broad Institute Genome Sequencing Center for Infectious Disease"/>
            <person name="Wu L."/>
            <person name="Ma J."/>
        </authorList>
    </citation>
    <scope>NUCLEOTIDE SEQUENCE [LARGE SCALE GENOMIC DNA]</scope>
    <source>
        <strain evidence="2">CGMCC 4.7192</strain>
    </source>
</reference>
<protein>
    <submittedName>
        <fullName evidence="1">Uncharacterized protein</fullName>
    </submittedName>
</protein>
<organism evidence="1 2">
    <name type="scientific">Kiloniella antarctica</name>
    <dbReference type="NCBI Taxonomy" id="1550907"/>
    <lineage>
        <taxon>Bacteria</taxon>
        <taxon>Pseudomonadati</taxon>
        <taxon>Pseudomonadota</taxon>
        <taxon>Alphaproteobacteria</taxon>
        <taxon>Rhodospirillales</taxon>
        <taxon>Kiloniellaceae</taxon>
        <taxon>Kiloniella</taxon>
    </lineage>
</organism>
<proteinExistence type="predicted"/>